<dbReference type="InterPro" id="IPR036591">
    <property type="entry name" value="YggU-like_sf"/>
</dbReference>
<comment type="similarity">
    <text evidence="1">Belongs to the UPF0235 family.</text>
</comment>
<name>A0A8J3YU55_9ACTN</name>
<dbReference type="SUPFAM" id="SSF69786">
    <property type="entry name" value="YggU-like"/>
    <property type="match status" value="1"/>
</dbReference>
<keyword evidence="3" id="KW-1185">Reference proteome</keyword>
<sequence length="81" mass="8335">MGGRYEGPFGAALVVAVNAPPVDGRATAAVLRALADALGLRPAALRLRSGAASRDKLVEVSAPPDDLDARVDRLRDGDGRT</sequence>
<dbReference type="GO" id="GO:0005737">
    <property type="term" value="C:cytoplasm"/>
    <property type="evidence" value="ECO:0007669"/>
    <property type="project" value="TreeGrafter"/>
</dbReference>
<dbReference type="NCBIfam" id="TIGR00251">
    <property type="entry name" value="DUF167 family protein"/>
    <property type="match status" value="1"/>
</dbReference>
<accession>A0A8J3YU55</accession>
<comment type="caution">
    <text evidence="2">The sequence shown here is derived from an EMBL/GenBank/DDBJ whole genome shotgun (WGS) entry which is preliminary data.</text>
</comment>
<dbReference type="SMART" id="SM01152">
    <property type="entry name" value="DUF167"/>
    <property type="match status" value="1"/>
</dbReference>
<evidence type="ECO:0000313" key="2">
    <source>
        <dbReference type="EMBL" id="GIJ49925.1"/>
    </source>
</evidence>
<evidence type="ECO:0000313" key="3">
    <source>
        <dbReference type="Proteomes" id="UP000619260"/>
    </source>
</evidence>
<dbReference type="Gene3D" id="3.30.1200.10">
    <property type="entry name" value="YggU-like"/>
    <property type="match status" value="1"/>
</dbReference>
<dbReference type="Pfam" id="PF02594">
    <property type="entry name" value="DUF167"/>
    <property type="match status" value="1"/>
</dbReference>
<protein>
    <submittedName>
        <fullName evidence="2">Uncharacterized protein</fullName>
    </submittedName>
</protein>
<reference evidence="2" key="1">
    <citation type="submission" date="2021-01" db="EMBL/GenBank/DDBJ databases">
        <title>Whole genome shotgun sequence of Virgisporangium aliadipatigenens NBRC 105644.</title>
        <authorList>
            <person name="Komaki H."/>
            <person name="Tamura T."/>
        </authorList>
    </citation>
    <scope>NUCLEOTIDE SEQUENCE</scope>
    <source>
        <strain evidence="2">NBRC 105644</strain>
    </source>
</reference>
<gene>
    <name evidence="2" type="ORF">Val02_68110</name>
</gene>
<dbReference type="InterPro" id="IPR003746">
    <property type="entry name" value="DUF167"/>
</dbReference>
<proteinExistence type="inferred from homology"/>
<dbReference type="EMBL" id="BOPF01000031">
    <property type="protein sequence ID" value="GIJ49925.1"/>
    <property type="molecule type" value="Genomic_DNA"/>
</dbReference>
<dbReference type="PANTHER" id="PTHR13420">
    <property type="entry name" value="UPF0235 PROTEIN C15ORF40"/>
    <property type="match status" value="1"/>
</dbReference>
<dbReference type="PANTHER" id="PTHR13420:SF7">
    <property type="entry name" value="UPF0235 PROTEIN C15ORF40"/>
    <property type="match status" value="1"/>
</dbReference>
<organism evidence="2 3">
    <name type="scientific">Virgisporangium aliadipatigenens</name>
    <dbReference type="NCBI Taxonomy" id="741659"/>
    <lineage>
        <taxon>Bacteria</taxon>
        <taxon>Bacillati</taxon>
        <taxon>Actinomycetota</taxon>
        <taxon>Actinomycetes</taxon>
        <taxon>Micromonosporales</taxon>
        <taxon>Micromonosporaceae</taxon>
        <taxon>Virgisporangium</taxon>
    </lineage>
</organism>
<dbReference type="AlphaFoldDB" id="A0A8J3YU55"/>
<evidence type="ECO:0000256" key="1">
    <source>
        <dbReference type="ARBA" id="ARBA00010364"/>
    </source>
</evidence>
<dbReference type="Proteomes" id="UP000619260">
    <property type="component" value="Unassembled WGS sequence"/>
</dbReference>